<dbReference type="Pfam" id="PF07632">
    <property type="entry name" value="Sde182_NH-like"/>
    <property type="match status" value="1"/>
</dbReference>
<feature type="site" description="Important for catalytic activity, responsible for pKa modulation of the active site Glu and correct orientation of both the proton donor and substrate" evidence="6">
    <location>
        <position position="460"/>
    </location>
</feature>
<dbReference type="GO" id="GO:0004553">
    <property type="term" value="F:hydrolase activity, hydrolyzing O-glycosyl compounds"/>
    <property type="evidence" value="ECO:0007669"/>
    <property type="project" value="InterPro"/>
</dbReference>
<evidence type="ECO:0000313" key="8">
    <source>
        <dbReference type="EMBL" id="TYA74156.1"/>
    </source>
</evidence>
<dbReference type="SUPFAM" id="SSF53590">
    <property type="entry name" value="Nucleoside hydrolase"/>
    <property type="match status" value="1"/>
</dbReference>
<comment type="similarity">
    <text evidence="1">Belongs to the glycosyl hydrolase 43 family.</text>
</comment>
<keyword evidence="3 8" id="KW-0378">Hydrolase</keyword>
<sequence>MKQLTTFLFIFSITLAFSQKPKVWLISDGGNNINDPDDISAVASYILMSNHFDTRAIVMASMVHPWNKNTPNQGKWAQETYGKAYAKDLPNLNKYIGGYQNSFRFMESSVKGMGENFQWQKNYNLKDYPSILALYKELEKTKGTLNILCYGPLTEQAILVSYCKRLGRIDLLRKIRFISHWTSSNFHVGTLKNPEHTHNCFGDPIACDYIKKMALNGDFKFYECGGIGQYGIVEGGQKGKAYFNQFYESNLGTIFREGKFNKNRVDDSDSACYWALLGNYGVALTDLADNGLNFPETEEKNEKAFALRAKDMRNELLRRSNAAAGYNPNAIKVDIMVPEHGMADPHAWVENDTLWFIAGHDKSWEPEGSFPMDRWEIWSSTDLRTFKYHNSIYPKDLYIGDKPNCWAGDITKRNGTYYWFFSNRNINTGVAVADKINGNYKDLLGKPLLPKDIIPGHPYDPEIFEAEDGDYHIIFGAGIYYIATLAEDMKSLKTEPKVLQLLDENGKSFHAEDKPTLFKRNGQYYLVFGSRYAMSDDLYGPYHFKGKFLDGGHTSFFDWHGQKYVLQENHDISAFYRGASLKPVFFNEDGTVKIPKSDRWYPGPGRPFKFENSTMGWKAINGTNIYMSNGSLGGNINEPKAIVQSSPSLFTNTKGASKVTIKIKNNSHASLLRIALFSINKTNNKNFWRDAATVVDWNTQDWVTLPISSNDNEFKTYTIPLSKFKEVNEKLMQLAIQPAVNTYNGTWEIDEIIIE</sequence>
<accession>A0A5D0HS39</accession>
<evidence type="ECO:0000313" key="9">
    <source>
        <dbReference type="Proteomes" id="UP000323930"/>
    </source>
</evidence>
<dbReference type="CDD" id="cd08990">
    <property type="entry name" value="GH43_AXH_like"/>
    <property type="match status" value="1"/>
</dbReference>
<keyword evidence="2" id="KW-0624">Polysaccharide degradation</keyword>
<dbReference type="Proteomes" id="UP000323930">
    <property type="component" value="Unassembled WGS sequence"/>
</dbReference>
<dbReference type="GO" id="GO:0045493">
    <property type="term" value="P:xylan catabolic process"/>
    <property type="evidence" value="ECO:0007669"/>
    <property type="project" value="UniProtKB-KW"/>
</dbReference>
<dbReference type="SUPFAM" id="SSF75005">
    <property type="entry name" value="Arabinanase/levansucrase/invertase"/>
    <property type="match status" value="1"/>
</dbReference>
<proteinExistence type="inferred from homology"/>
<dbReference type="OrthoDB" id="9763933at2"/>
<dbReference type="PANTHER" id="PTHR43772">
    <property type="entry name" value="ENDO-1,4-BETA-XYLANASE"/>
    <property type="match status" value="1"/>
</dbReference>
<dbReference type="GO" id="GO:0016799">
    <property type="term" value="F:hydrolase activity, hydrolyzing N-glycosyl compounds"/>
    <property type="evidence" value="ECO:0007669"/>
    <property type="project" value="InterPro"/>
</dbReference>
<evidence type="ECO:0000256" key="3">
    <source>
        <dbReference type="ARBA" id="ARBA00022801"/>
    </source>
</evidence>
<dbReference type="EMBL" id="VSDQ01000679">
    <property type="protein sequence ID" value="TYA74156.1"/>
    <property type="molecule type" value="Genomic_DNA"/>
</dbReference>
<keyword evidence="9" id="KW-1185">Reference proteome</keyword>
<dbReference type="PANTHER" id="PTHR43772:SF2">
    <property type="entry name" value="PUTATIVE (AFU_ORTHOLOGUE AFUA_2G04480)-RELATED"/>
    <property type="match status" value="1"/>
</dbReference>
<dbReference type="AlphaFoldDB" id="A0A5D0HS39"/>
<name>A0A5D0HS39_9FLAO</name>
<evidence type="ECO:0000259" key="7">
    <source>
        <dbReference type="Pfam" id="PF07632"/>
    </source>
</evidence>
<evidence type="ECO:0000256" key="2">
    <source>
        <dbReference type="ARBA" id="ARBA00022651"/>
    </source>
</evidence>
<dbReference type="InterPro" id="IPR052176">
    <property type="entry name" value="Glycosyl_Hydrlase_43_Enz"/>
</dbReference>
<dbReference type="Pfam" id="PF04616">
    <property type="entry name" value="Glyco_hydro_43"/>
    <property type="match status" value="1"/>
</dbReference>
<keyword evidence="4" id="KW-0119">Carbohydrate metabolism</keyword>
<dbReference type="Gene3D" id="2.115.10.20">
    <property type="entry name" value="Glycosyl hydrolase domain, family 43"/>
    <property type="match status" value="1"/>
</dbReference>
<dbReference type="RefSeq" id="WP_148542793.1">
    <property type="nucleotide sequence ID" value="NZ_VSDQ01000679.1"/>
</dbReference>
<reference evidence="8 9" key="1">
    <citation type="submission" date="2019-08" db="EMBL/GenBank/DDBJ databases">
        <title>Seonamhaeicola sediminis sp. nov., isolated from marine sediment.</title>
        <authorList>
            <person name="Cao W.R."/>
        </authorList>
    </citation>
    <scope>NUCLEOTIDE SEQUENCE [LARGE SCALE GENOMIC DNA]</scope>
    <source>
        <strain evidence="8 9">B011</strain>
    </source>
</reference>
<organism evidence="8 9">
    <name type="scientific">Seonamhaeicola marinus</name>
    <dbReference type="NCBI Taxonomy" id="1912246"/>
    <lineage>
        <taxon>Bacteria</taxon>
        <taxon>Pseudomonadati</taxon>
        <taxon>Bacteroidota</taxon>
        <taxon>Flavobacteriia</taxon>
        <taxon>Flavobacteriales</taxon>
        <taxon>Flavobacteriaceae</taxon>
    </lineage>
</organism>
<dbReference type="InterPro" id="IPR006710">
    <property type="entry name" value="Glyco_hydro_43"/>
</dbReference>
<comment type="caution">
    <text evidence="8">The sequence shown here is derived from an EMBL/GenBank/DDBJ whole genome shotgun (WGS) entry which is preliminary data.</text>
</comment>
<gene>
    <name evidence="8" type="ORF">FUA24_12515</name>
</gene>
<evidence type="ECO:0000256" key="4">
    <source>
        <dbReference type="ARBA" id="ARBA00023277"/>
    </source>
</evidence>
<feature type="domain" description="Cellulose-binding Sde182 nucleoside hydrolase-like" evidence="7">
    <location>
        <begin position="33"/>
        <end position="152"/>
    </location>
</feature>
<protein>
    <submittedName>
        <fullName evidence="8">Family 43 glycosylhydrolase</fullName>
    </submittedName>
</protein>
<dbReference type="InterPro" id="IPR023296">
    <property type="entry name" value="Glyco_hydro_beta-prop_sf"/>
</dbReference>
<evidence type="ECO:0000256" key="5">
    <source>
        <dbReference type="ARBA" id="ARBA00023295"/>
    </source>
</evidence>
<dbReference type="InterPro" id="IPR036452">
    <property type="entry name" value="Ribo_hydro-like"/>
</dbReference>
<evidence type="ECO:0000256" key="6">
    <source>
        <dbReference type="PIRSR" id="PIRSR606710-2"/>
    </source>
</evidence>
<keyword evidence="2" id="KW-0858">Xylan degradation</keyword>
<dbReference type="InterPro" id="IPR011483">
    <property type="entry name" value="Sde182_NH-like"/>
</dbReference>
<evidence type="ECO:0000256" key="1">
    <source>
        <dbReference type="ARBA" id="ARBA00009865"/>
    </source>
</evidence>
<dbReference type="Gene3D" id="3.90.245.10">
    <property type="entry name" value="Ribonucleoside hydrolase-like"/>
    <property type="match status" value="1"/>
</dbReference>
<keyword evidence="5" id="KW-0326">Glycosidase</keyword>